<reference evidence="1" key="1">
    <citation type="submission" date="2014-11" db="EMBL/GenBank/DDBJ databases">
        <authorList>
            <person name="Amaro Gonzalez C."/>
        </authorList>
    </citation>
    <scope>NUCLEOTIDE SEQUENCE</scope>
</reference>
<accession>A0A0E9PMJ9</accession>
<dbReference type="AlphaFoldDB" id="A0A0E9PMJ9"/>
<proteinExistence type="predicted"/>
<dbReference type="EMBL" id="GBXM01103050">
    <property type="protein sequence ID" value="JAH05527.1"/>
    <property type="molecule type" value="Transcribed_RNA"/>
</dbReference>
<sequence>MSRIAESELRSIFLPLQ</sequence>
<evidence type="ECO:0000313" key="1">
    <source>
        <dbReference type="EMBL" id="JAH05527.1"/>
    </source>
</evidence>
<name>A0A0E9PMJ9_ANGAN</name>
<protein>
    <submittedName>
        <fullName evidence="1">Uncharacterized protein</fullName>
    </submittedName>
</protein>
<reference evidence="1" key="2">
    <citation type="journal article" date="2015" name="Fish Shellfish Immunol.">
        <title>Early steps in the European eel (Anguilla anguilla)-Vibrio vulnificus interaction in the gills: Role of the RtxA13 toxin.</title>
        <authorList>
            <person name="Callol A."/>
            <person name="Pajuelo D."/>
            <person name="Ebbesson L."/>
            <person name="Teles M."/>
            <person name="MacKenzie S."/>
            <person name="Amaro C."/>
        </authorList>
    </citation>
    <scope>NUCLEOTIDE SEQUENCE</scope>
</reference>
<organism evidence="1">
    <name type="scientific">Anguilla anguilla</name>
    <name type="common">European freshwater eel</name>
    <name type="synonym">Muraena anguilla</name>
    <dbReference type="NCBI Taxonomy" id="7936"/>
    <lineage>
        <taxon>Eukaryota</taxon>
        <taxon>Metazoa</taxon>
        <taxon>Chordata</taxon>
        <taxon>Craniata</taxon>
        <taxon>Vertebrata</taxon>
        <taxon>Euteleostomi</taxon>
        <taxon>Actinopterygii</taxon>
        <taxon>Neopterygii</taxon>
        <taxon>Teleostei</taxon>
        <taxon>Anguilliformes</taxon>
        <taxon>Anguillidae</taxon>
        <taxon>Anguilla</taxon>
    </lineage>
</organism>